<sequence>MHKPLVFFVDIDNALLDIDRIKTEIKQSLIKVLGHGEANHFWKEHEEFRSKNNLVDFPKIIEKYCKEKHTDTCAIKLKNIFFIIDFKMAMYPAAAAALKHLKSFGKVAIFTEGDMVYQKRKVEQLGLNKLVDKIYLYLHKSDHIDVIFAKWKGYTKVFVDDRSPKLIKMKKQYPETRIVEVCQGHYSNKDHVSHKKIDMTIESIEELLKMTAADFY</sequence>
<comment type="caution">
    <text evidence="1">The sequence shown here is derived from an EMBL/GenBank/DDBJ whole genome shotgun (WGS) entry which is preliminary data.</text>
</comment>
<evidence type="ECO:0008006" key="3">
    <source>
        <dbReference type="Google" id="ProtNLM"/>
    </source>
</evidence>
<dbReference type="EMBL" id="PFOB01000073">
    <property type="protein sequence ID" value="PIZ61866.1"/>
    <property type="molecule type" value="Genomic_DNA"/>
</dbReference>
<evidence type="ECO:0000313" key="2">
    <source>
        <dbReference type="Proteomes" id="UP000228503"/>
    </source>
</evidence>
<protein>
    <recommendedName>
        <fullName evidence="3">Haloacid dehalogenase</fullName>
    </recommendedName>
</protein>
<organism evidence="1 2">
    <name type="scientific">Candidatus Roizmanbacteria bacterium CG_4_10_14_0_2_um_filter_39_13</name>
    <dbReference type="NCBI Taxonomy" id="1974825"/>
    <lineage>
        <taxon>Bacteria</taxon>
        <taxon>Candidatus Roizmaniibacteriota</taxon>
    </lineage>
</organism>
<name>A0A2M7TVK8_9BACT</name>
<dbReference type="SUPFAM" id="SSF56784">
    <property type="entry name" value="HAD-like"/>
    <property type="match status" value="1"/>
</dbReference>
<accession>A0A2M7TVK8</accession>
<dbReference type="Gene3D" id="1.10.286.50">
    <property type="match status" value="1"/>
</dbReference>
<gene>
    <name evidence="1" type="ORF">COY16_05830</name>
</gene>
<dbReference type="Gene3D" id="3.40.50.1000">
    <property type="entry name" value="HAD superfamily/HAD-like"/>
    <property type="match status" value="1"/>
</dbReference>
<dbReference type="InterPro" id="IPR036412">
    <property type="entry name" value="HAD-like_sf"/>
</dbReference>
<dbReference type="Proteomes" id="UP000228503">
    <property type="component" value="Unassembled WGS sequence"/>
</dbReference>
<dbReference type="InterPro" id="IPR023214">
    <property type="entry name" value="HAD_sf"/>
</dbReference>
<reference evidence="2" key="1">
    <citation type="submission" date="2017-09" db="EMBL/GenBank/DDBJ databases">
        <title>Depth-based differentiation of microbial function through sediment-hosted aquifers and enrichment of novel symbionts in the deep terrestrial subsurface.</title>
        <authorList>
            <person name="Probst A.J."/>
            <person name="Ladd B."/>
            <person name="Jarett J.K."/>
            <person name="Geller-Mcgrath D.E."/>
            <person name="Sieber C.M.K."/>
            <person name="Emerson J.B."/>
            <person name="Anantharaman K."/>
            <person name="Thomas B.C."/>
            <person name="Malmstrom R."/>
            <person name="Stieglmeier M."/>
            <person name="Klingl A."/>
            <person name="Woyke T."/>
            <person name="Ryan C.M."/>
            <person name="Banfield J.F."/>
        </authorList>
    </citation>
    <scope>NUCLEOTIDE SEQUENCE [LARGE SCALE GENOMIC DNA]</scope>
</reference>
<evidence type="ECO:0000313" key="1">
    <source>
        <dbReference type="EMBL" id="PIZ61866.1"/>
    </source>
</evidence>
<proteinExistence type="predicted"/>
<dbReference type="Pfam" id="PF00702">
    <property type="entry name" value="Hydrolase"/>
    <property type="match status" value="1"/>
</dbReference>
<dbReference type="AlphaFoldDB" id="A0A2M7TVK8"/>